<evidence type="ECO:0000313" key="10">
    <source>
        <dbReference type="EMBL" id="KAG8226599.1"/>
    </source>
</evidence>
<gene>
    <name evidence="10" type="ORF">J437_LFUL007291</name>
</gene>
<feature type="transmembrane region" description="Helical" evidence="8">
    <location>
        <begin position="40"/>
        <end position="59"/>
    </location>
</feature>
<dbReference type="EMBL" id="KZ308289">
    <property type="protein sequence ID" value="KAG8226599.1"/>
    <property type="molecule type" value="Genomic_DNA"/>
</dbReference>
<evidence type="ECO:0000259" key="9">
    <source>
        <dbReference type="PROSITE" id="PS51012"/>
    </source>
</evidence>
<dbReference type="AlphaFoldDB" id="A0A8K0K1L7"/>
<dbReference type="GO" id="GO:0140359">
    <property type="term" value="F:ABC-type transporter activity"/>
    <property type="evidence" value="ECO:0007669"/>
    <property type="project" value="InterPro"/>
</dbReference>
<dbReference type="PANTHER" id="PTHR30294">
    <property type="entry name" value="MEMBRANE COMPONENT OF ABC TRANSPORTER YHHJ-RELATED"/>
    <property type="match status" value="1"/>
</dbReference>
<feature type="transmembrane region" description="Helical" evidence="8">
    <location>
        <begin position="397"/>
        <end position="421"/>
    </location>
</feature>
<organism evidence="10 11">
    <name type="scientific">Ladona fulva</name>
    <name type="common">Scarce chaser dragonfly</name>
    <name type="synonym">Libellula fulva</name>
    <dbReference type="NCBI Taxonomy" id="123851"/>
    <lineage>
        <taxon>Eukaryota</taxon>
        <taxon>Metazoa</taxon>
        <taxon>Ecdysozoa</taxon>
        <taxon>Arthropoda</taxon>
        <taxon>Hexapoda</taxon>
        <taxon>Insecta</taxon>
        <taxon>Pterygota</taxon>
        <taxon>Palaeoptera</taxon>
        <taxon>Odonata</taxon>
        <taxon>Epiprocta</taxon>
        <taxon>Anisoptera</taxon>
        <taxon>Libelluloidea</taxon>
        <taxon>Libellulidae</taxon>
        <taxon>Ladona</taxon>
    </lineage>
</organism>
<evidence type="ECO:0000256" key="3">
    <source>
        <dbReference type="ARBA" id="ARBA00022448"/>
    </source>
</evidence>
<evidence type="ECO:0000256" key="4">
    <source>
        <dbReference type="ARBA" id="ARBA00022475"/>
    </source>
</evidence>
<evidence type="ECO:0000256" key="2">
    <source>
        <dbReference type="ARBA" id="ARBA00007783"/>
    </source>
</evidence>
<evidence type="ECO:0000256" key="8">
    <source>
        <dbReference type="SAM" id="Phobius"/>
    </source>
</evidence>
<keyword evidence="6 8" id="KW-1133">Transmembrane helix</keyword>
<comment type="subcellular location">
    <subcellularLocation>
        <location evidence="1">Cell membrane</location>
        <topology evidence="1">Multi-pass membrane protein</topology>
    </subcellularLocation>
</comment>
<keyword evidence="11" id="KW-1185">Reference proteome</keyword>
<reference evidence="10" key="2">
    <citation type="submission" date="2017-10" db="EMBL/GenBank/DDBJ databases">
        <title>Ladona fulva Genome sequencing and assembly.</title>
        <authorList>
            <person name="Murali S."/>
            <person name="Richards S."/>
            <person name="Bandaranaike D."/>
            <person name="Bellair M."/>
            <person name="Blankenburg K."/>
            <person name="Chao H."/>
            <person name="Dinh H."/>
            <person name="Doddapaneni H."/>
            <person name="Dugan-Rocha S."/>
            <person name="Elkadiri S."/>
            <person name="Gnanaolivu R."/>
            <person name="Hernandez B."/>
            <person name="Skinner E."/>
            <person name="Javaid M."/>
            <person name="Lee S."/>
            <person name="Li M."/>
            <person name="Ming W."/>
            <person name="Munidasa M."/>
            <person name="Muniz J."/>
            <person name="Nguyen L."/>
            <person name="Hughes D."/>
            <person name="Osuji N."/>
            <person name="Pu L.-L."/>
            <person name="Puazo M."/>
            <person name="Qu C."/>
            <person name="Quiroz J."/>
            <person name="Raj R."/>
            <person name="Weissenberger G."/>
            <person name="Xin Y."/>
            <person name="Zou X."/>
            <person name="Han Y."/>
            <person name="Worley K."/>
            <person name="Muzny D."/>
            <person name="Gibbs R."/>
        </authorList>
    </citation>
    <scope>NUCLEOTIDE SEQUENCE</scope>
    <source>
        <strain evidence="10">Sampled in the wild</strain>
    </source>
</reference>
<evidence type="ECO:0000256" key="7">
    <source>
        <dbReference type="ARBA" id="ARBA00023136"/>
    </source>
</evidence>
<comment type="caution">
    <text evidence="10">The sequence shown here is derived from an EMBL/GenBank/DDBJ whole genome shotgun (WGS) entry which is preliminary data.</text>
</comment>
<comment type="similarity">
    <text evidence="2">Belongs to the ABC-2 integral membrane protein family.</text>
</comment>
<dbReference type="Pfam" id="PF12698">
    <property type="entry name" value="ABC2_membrane_3"/>
    <property type="match status" value="1"/>
</dbReference>
<dbReference type="OrthoDB" id="10255969at2759"/>
<dbReference type="PROSITE" id="PS51012">
    <property type="entry name" value="ABC_TM2"/>
    <property type="match status" value="1"/>
</dbReference>
<evidence type="ECO:0000256" key="6">
    <source>
        <dbReference type="ARBA" id="ARBA00022989"/>
    </source>
</evidence>
<dbReference type="Proteomes" id="UP000792457">
    <property type="component" value="Unassembled WGS sequence"/>
</dbReference>
<dbReference type="InterPro" id="IPR047817">
    <property type="entry name" value="ABC2_TM_bact-type"/>
</dbReference>
<feature type="domain" description="ABC transmembrane type-2" evidence="9">
    <location>
        <begin position="195"/>
        <end position="422"/>
    </location>
</feature>
<keyword evidence="4" id="KW-1003">Cell membrane</keyword>
<keyword evidence="3" id="KW-0813">Transport</keyword>
<feature type="transmembrane region" description="Helical" evidence="8">
    <location>
        <begin position="228"/>
        <end position="251"/>
    </location>
</feature>
<keyword evidence="7 8" id="KW-0472">Membrane</keyword>
<accession>A0A8K0K1L7</accession>
<feature type="transmembrane region" description="Helical" evidence="8">
    <location>
        <begin position="307"/>
        <end position="328"/>
    </location>
</feature>
<sequence>MSTGVRGISGEKPVKRTRSAFGEWKALHFKNAIRFARNPGVLGFVFGFPIFQIVLYFAAIGGDPTDLSIAVVNQEARYSGQNDCTEYTKGFCNDSTLSCRYLEILKASKYMEVKYAGKNLLLLHPKVRRGRAWGAVIIPENFTKALNERIDRGIEADEELIDNGDVQVYLDMSDQQLSTLIRRRLYADLHDLLNEIYTNCGLNPKIGTAAIKFNDPVFGVKEPTFQSFTIPAVIITTVFFLAVGLTATLLVTERTEGMWDRTMVMGITPWQLLESHLEWQVLLICGQVFEVAILMLFVYQVELKGSVLLLLIHMFLQGMSGMSFGFLVSICSKHVSEANYMATGSFIPMIVTSGAMWPLEGMPRFFRYFAYCFPSTMATESLRSIMFRGWGIEMETVYLGFVTTLAWIIFFAITCRILLVYKKL</sequence>
<dbReference type="InterPro" id="IPR013525">
    <property type="entry name" value="ABC2_TM"/>
</dbReference>
<dbReference type="GO" id="GO:0005886">
    <property type="term" value="C:plasma membrane"/>
    <property type="evidence" value="ECO:0007669"/>
    <property type="project" value="UniProtKB-SubCell"/>
</dbReference>
<dbReference type="InterPro" id="IPR051449">
    <property type="entry name" value="ABC-2_transporter_component"/>
</dbReference>
<feature type="transmembrane region" description="Helical" evidence="8">
    <location>
        <begin position="340"/>
        <end position="359"/>
    </location>
</feature>
<evidence type="ECO:0000256" key="1">
    <source>
        <dbReference type="ARBA" id="ARBA00004651"/>
    </source>
</evidence>
<dbReference type="PANTHER" id="PTHR30294:SF38">
    <property type="entry name" value="TRANSPORT PERMEASE PROTEIN"/>
    <property type="match status" value="1"/>
</dbReference>
<evidence type="ECO:0000256" key="5">
    <source>
        <dbReference type="ARBA" id="ARBA00022692"/>
    </source>
</evidence>
<keyword evidence="5 8" id="KW-0812">Transmembrane</keyword>
<protein>
    <recommendedName>
        <fullName evidence="9">ABC transmembrane type-2 domain-containing protein</fullName>
    </recommendedName>
</protein>
<name>A0A8K0K1L7_LADFU</name>
<proteinExistence type="inferred from homology"/>
<evidence type="ECO:0000313" key="11">
    <source>
        <dbReference type="Proteomes" id="UP000792457"/>
    </source>
</evidence>
<reference evidence="10" key="1">
    <citation type="submission" date="2013-04" db="EMBL/GenBank/DDBJ databases">
        <authorList>
            <person name="Qu J."/>
            <person name="Murali S.C."/>
            <person name="Bandaranaike D."/>
            <person name="Bellair M."/>
            <person name="Blankenburg K."/>
            <person name="Chao H."/>
            <person name="Dinh H."/>
            <person name="Doddapaneni H."/>
            <person name="Downs B."/>
            <person name="Dugan-Rocha S."/>
            <person name="Elkadiri S."/>
            <person name="Gnanaolivu R.D."/>
            <person name="Hernandez B."/>
            <person name="Javaid M."/>
            <person name="Jayaseelan J.C."/>
            <person name="Lee S."/>
            <person name="Li M."/>
            <person name="Ming W."/>
            <person name="Munidasa M."/>
            <person name="Muniz J."/>
            <person name="Nguyen L."/>
            <person name="Ongeri F."/>
            <person name="Osuji N."/>
            <person name="Pu L.-L."/>
            <person name="Puazo M."/>
            <person name="Qu C."/>
            <person name="Quiroz J."/>
            <person name="Raj R."/>
            <person name="Weissenberger G."/>
            <person name="Xin Y."/>
            <person name="Zou X."/>
            <person name="Han Y."/>
            <person name="Richards S."/>
            <person name="Worley K."/>
            <person name="Muzny D."/>
            <person name="Gibbs R."/>
        </authorList>
    </citation>
    <scope>NUCLEOTIDE SEQUENCE</scope>
    <source>
        <strain evidence="10">Sampled in the wild</strain>
    </source>
</reference>
<feature type="transmembrane region" description="Helical" evidence="8">
    <location>
        <begin position="281"/>
        <end position="301"/>
    </location>
</feature>